<dbReference type="Proteomes" id="UP001148662">
    <property type="component" value="Unassembled WGS sequence"/>
</dbReference>
<evidence type="ECO:0000313" key="1">
    <source>
        <dbReference type="EMBL" id="KAJ3556689.1"/>
    </source>
</evidence>
<gene>
    <name evidence="1" type="ORF">NM688_g1886</name>
</gene>
<accession>A0ACC1TA23</accession>
<keyword evidence="2" id="KW-1185">Reference proteome</keyword>
<comment type="caution">
    <text evidence="1">The sequence shown here is derived from an EMBL/GenBank/DDBJ whole genome shotgun (WGS) entry which is preliminary data.</text>
</comment>
<organism evidence="1 2">
    <name type="scientific">Phlebia brevispora</name>
    <dbReference type="NCBI Taxonomy" id="194682"/>
    <lineage>
        <taxon>Eukaryota</taxon>
        <taxon>Fungi</taxon>
        <taxon>Dikarya</taxon>
        <taxon>Basidiomycota</taxon>
        <taxon>Agaricomycotina</taxon>
        <taxon>Agaricomycetes</taxon>
        <taxon>Polyporales</taxon>
        <taxon>Meruliaceae</taxon>
        <taxon>Phlebia</taxon>
    </lineage>
</organism>
<evidence type="ECO:0000313" key="2">
    <source>
        <dbReference type="Proteomes" id="UP001148662"/>
    </source>
</evidence>
<sequence length="721" mass="82419">MATLYLLCSWPTSRTSAYDRARVITNGHDRVERTSCENLTLQVASTDNKLHMLKTPIGLAWQVPTTFFVDKILPPLREELNLDALSNRQAFRNAVTKKGKLWGYTDKTPAGCHAEDVKAFSIFQRDVHTVVNAIKRFKPSLFFQNNENSQSELDDRTPGSFPDAYFLCPPSSLESVQWSNIAVPGEYKRIKGADSVDQNIWKISLSMTNCMRRDPRRRFVYGFTIEDTDMRLWYFDRSQIIASQPYNFIDDTRTLLHFILSVNFAKDRDQLGWDPTMARVDVDGQQQYDIEVHSEGSETSIYRTIGILSDYGAGRIVGRGTRVWKAVHVMDGEPTGDHVALKDAWVHGWREREGIKYSRIMQSDYLSEHKDLQQHFITVLSHGDVSVSGKPDRTPIYPPFAVPLEKLPVLLESIRDASVGPASLSSYHFQVHYRVVYKEIGHPLSETNSLLVVFQALLEILVAIRAMHKSGWVHRDISADNILLVEGAAKLTDLEYATNEVRLGKPGRTGTVSFLAVEVSSQTYLFRQPSKIPRCGEKGPTLTQRTRENTDDLSEITPSPEVHDSEEAISDHEFHYNPLHDLESLWWNAVYFTLNREVDEEEVHMQHPDDRKDQLMLAGSLFHQRTMRHDALMTDGFLRYNLQCLHPSLAGITSVLEDARKVLRDAYTEAEKRVDTIDFDVGERLHVYSDMCAHFEKAVKLLGQKDVKIRQFVNNRSRVES</sequence>
<proteinExistence type="predicted"/>
<protein>
    <submittedName>
        <fullName evidence="1">Uncharacterized protein</fullName>
    </submittedName>
</protein>
<dbReference type="EMBL" id="JANHOG010000220">
    <property type="protein sequence ID" value="KAJ3556689.1"/>
    <property type="molecule type" value="Genomic_DNA"/>
</dbReference>
<name>A0ACC1TA23_9APHY</name>
<reference evidence="1" key="1">
    <citation type="submission" date="2022-07" db="EMBL/GenBank/DDBJ databases">
        <title>Genome Sequence of Phlebia brevispora.</title>
        <authorList>
            <person name="Buettner E."/>
        </authorList>
    </citation>
    <scope>NUCLEOTIDE SEQUENCE</scope>
    <source>
        <strain evidence="1">MPL23</strain>
    </source>
</reference>